<name>A0AA38BYL2_TAXCH</name>
<protein>
    <submittedName>
        <fullName evidence="1">Uncharacterized protein</fullName>
    </submittedName>
</protein>
<evidence type="ECO:0000313" key="1">
    <source>
        <dbReference type="EMBL" id="KAH9289633.1"/>
    </source>
</evidence>
<feature type="non-terminal residue" evidence="1">
    <location>
        <position position="1"/>
    </location>
</feature>
<reference evidence="1 2" key="1">
    <citation type="journal article" date="2021" name="Nat. Plants">
        <title>The Taxus genome provides insights into paclitaxel biosynthesis.</title>
        <authorList>
            <person name="Xiong X."/>
            <person name="Gou J."/>
            <person name="Liao Q."/>
            <person name="Li Y."/>
            <person name="Zhou Q."/>
            <person name="Bi G."/>
            <person name="Li C."/>
            <person name="Du R."/>
            <person name="Wang X."/>
            <person name="Sun T."/>
            <person name="Guo L."/>
            <person name="Liang H."/>
            <person name="Lu P."/>
            <person name="Wu Y."/>
            <person name="Zhang Z."/>
            <person name="Ro D.K."/>
            <person name="Shang Y."/>
            <person name="Huang S."/>
            <person name="Yan J."/>
        </authorList>
    </citation>
    <scope>NUCLEOTIDE SEQUENCE [LARGE SCALE GENOMIC DNA]</scope>
    <source>
        <strain evidence="1">Ta-2019</strain>
    </source>
</reference>
<dbReference type="AlphaFoldDB" id="A0AA38BYL2"/>
<dbReference type="EMBL" id="JAHRHJ020003813">
    <property type="protein sequence ID" value="KAH9289633.1"/>
    <property type="molecule type" value="Genomic_DNA"/>
</dbReference>
<accession>A0AA38BYL2</accession>
<dbReference type="Proteomes" id="UP000824469">
    <property type="component" value="Unassembled WGS sequence"/>
</dbReference>
<feature type="non-terminal residue" evidence="1">
    <location>
        <position position="68"/>
    </location>
</feature>
<organism evidence="1 2">
    <name type="scientific">Taxus chinensis</name>
    <name type="common">Chinese yew</name>
    <name type="synonym">Taxus wallichiana var. chinensis</name>
    <dbReference type="NCBI Taxonomy" id="29808"/>
    <lineage>
        <taxon>Eukaryota</taxon>
        <taxon>Viridiplantae</taxon>
        <taxon>Streptophyta</taxon>
        <taxon>Embryophyta</taxon>
        <taxon>Tracheophyta</taxon>
        <taxon>Spermatophyta</taxon>
        <taxon>Pinopsida</taxon>
        <taxon>Pinidae</taxon>
        <taxon>Conifers II</taxon>
        <taxon>Cupressales</taxon>
        <taxon>Taxaceae</taxon>
        <taxon>Taxus</taxon>
    </lineage>
</organism>
<sequence length="68" mass="7716">TTSQLIDRVRKLEIHPFDRVPQQFSLRYSDMLPPAGPVYRSIREARGSPGGRGWTIFTPGVHIAARRV</sequence>
<comment type="caution">
    <text evidence="1">The sequence shown here is derived from an EMBL/GenBank/DDBJ whole genome shotgun (WGS) entry which is preliminary data.</text>
</comment>
<proteinExistence type="predicted"/>
<gene>
    <name evidence="1" type="ORF">KI387_033750</name>
</gene>
<keyword evidence="2" id="KW-1185">Reference proteome</keyword>
<evidence type="ECO:0000313" key="2">
    <source>
        <dbReference type="Proteomes" id="UP000824469"/>
    </source>
</evidence>